<reference evidence="2 3" key="1">
    <citation type="journal article" date="2014" name="Genome Biol. Evol.">
        <title>The secreted proteins of Achlya hypogyna and Thraustotheca clavata identify the ancestral oomycete secretome and reveal gene acquisitions by horizontal gene transfer.</title>
        <authorList>
            <person name="Misner I."/>
            <person name="Blouin N."/>
            <person name="Leonard G."/>
            <person name="Richards T.A."/>
            <person name="Lane C.E."/>
        </authorList>
    </citation>
    <scope>NUCLEOTIDE SEQUENCE [LARGE SCALE GENOMIC DNA]</scope>
    <source>
        <strain evidence="2 3">ATCC 34112</strain>
    </source>
</reference>
<keyword evidence="3" id="KW-1185">Reference proteome</keyword>
<proteinExistence type="predicted"/>
<dbReference type="EMBL" id="JNBS01002105">
    <property type="protein sequence ID" value="OQR95460.1"/>
    <property type="molecule type" value="Genomic_DNA"/>
</dbReference>
<dbReference type="AlphaFoldDB" id="A0A1V9ZC90"/>
<dbReference type="OrthoDB" id="75427at2759"/>
<protein>
    <submittedName>
        <fullName evidence="2">Uncharacterized protein</fullName>
    </submittedName>
</protein>
<accession>A0A1V9ZC90</accession>
<evidence type="ECO:0000313" key="3">
    <source>
        <dbReference type="Proteomes" id="UP000243217"/>
    </source>
</evidence>
<name>A0A1V9ZC90_9STRA</name>
<comment type="caution">
    <text evidence="2">The sequence shown here is derived from an EMBL/GenBank/DDBJ whole genome shotgun (WGS) entry which is preliminary data.</text>
</comment>
<dbReference type="SUPFAM" id="SSF52540">
    <property type="entry name" value="P-loop containing nucleoside triphosphate hydrolases"/>
    <property type="match status" value="1"/>
</dbReference>
<sequence length="429" mass="50263">MVENNENWRGRFGFESVQDKLFKAYPCVQKPRIPTEEDKTCDWAQTMRPKQASEFLSHPIAVELLYSLSQPVDPKAPGKNGLSSTGKTSYLQLLLRHLYPNESEHKKYTLLLQGDKLDERELLNKLMTFTRYHERNTTLTDKYLYIAIENFHSFNPRVQQHTIGPIWDTINTKSIYFILTLSPDASRVTEQIKASSIVVNLEPLEPLLVLEKILRICTQERIGYVRAALEMILSKKKYKCIPSLQYLQQLFIKHHYLSVENVRKSMKHSEDICQRKFTIVELSFPLRRCQICTLFPPCNHITLQMMYDKLIRMRSLYPQDNQRTVCPDFSRTGLCHAFHRRGKCLYDHPLEMLQIDTTPLASRCKIHTLLLPCVHCITLEKTQTEVKRLKTQLKQAEEKLKKAGKELNNVQHRLHLHKKTEETLWGNTK</sequence>
<dbReference type="STRING" id="74557.A0A1V9ZC90"/>
<dbReference type="InterPro" id="IPR027417">
    <property type="entry name" value="P-loop_NTPase"/>
</dbReference>
<dbReference type="Proteomes" id="UP000243217">
    <property type="component" value="Unassembled WGS sequence"/>
</dbReference>
<feature type="non-terminal residue" evidence="2">
    <location>
        <position position="429"/>
    </location>
</feature>
<feature type="coiled-coil region" evidence="1">
    <location>
        <begin position="379"/>
        <end position="413"/>
    </location>
</feature>
<keyword evidence="1" id="KW-0175">Coiled coil</keyword>
<gene>
    <name evidence="2" type="ORF">THRCLA_07843</name>
</gene>
<evidence type="ECO:0000313" key="2">
    <source>
        <dbReference type="EMBL" id="OQR95460.1"/>
    </source>
</evidence>
<evidence type="ECO:0000256" key="1">
    <source>
        <dbReference type="SAM" id="Coils"/>
    </source>
</evidence>
<organism evidence="2 3">
    <name type="scientific">Thraustotheca clavata</name>
    <dbReference type="NCBI Taxonomy" id="74557"/>
    <lineage>
        <taxon>Eukaryota</taxon>
        <taxon>Sar</taxon>
        <taxon>Stramenopiles</taxon>
        <taxon>Oomycota</taxon>
        <taxon>Saprolegniomycetes</taxon>
        <taxon>Saprolegniales</taxon>
        <taxon>Achlyaceae</taxon>
        <taxon>Thraustotheca</taxon>
    </lineage>
</organism>